<protein>
    <recommendedName>
        <fullName evidence="5">Cadherin domain-containing protein</fullName>
    </recommendedName>
</protein>
<dbReference type="SUPFAM" id="SSF52058">
    <property type="entry name" value="L domain-like"/>
    <property type="match status" value="1"/>
</dbReference>
<feature type="domain" description="Cadherin" evidence="5">
    <location>
        <begin position="35"/>
        <end position="136"/>
    </location>
</feature>
<dbReference type="PROSITE" id="PS51257">
    <property type="entry name" value="PROKAR_LIPOPROTEIN"/>
    <property type="match status" value="1"/>
</dbReference>
<dbReference type="PANTHER" id="PTHR31018">
    <property type="entry name" value="SPORULATION-SPECIFIC PROTEIN-RELATED"/>
    <property type="match status" value="1"/>
</dbReference>
<evidence type="ECO:0000256" key="3">
    <source>
        <dbReference type="ARBA" id="ARBA00023180"/>
    </source>
</evidence>
<organism evidence="6 7">
    <name type="scientific">Ulvibacter litoralis</name>
    <dbReference type="NCBI Taxonomy" id="227084"/>
    <lineage>
        <taxon>Bacteria</taxon>
        <taxon>Pseudomonadati</taxon>
        <taxon>Bacteroidota</taxon>
        <taxon>Flavobacteriia</taxon>
        <taxon>Flavobacteriales</taxon>
        <taxon>Flavobacteriaceae</taxon>
        <taxon>Ulvibacter</taxon>
    </lineage>
</organism>
<evidence type="ECO:0000313" key="7">
    <source>
        <dbReference type="Proteomes" id="UP000199321"/>
    </source>
</evidence>
<feature type="signal peptide" evidence="4">
    <location>
        <begin position="1"/>
        <end position="23"/>
    </location>
</feature>
<keyword evidence="2 4" id="KW-0732">Signal</keyword>
<dbReference type="Gene3D" id="2.60.40.60">
    <property type="entry name" value="Cadherins"/>
    <property type="match status" value="1"/>
</dbReference>
<dbReference type="GO" id="GO:0016020">
    <property type="term" value="C:membrane"/>
    <property type="evidence" value="ECO:0007669"/>
    <property type="project" value="InterPro"/>
</dbReference>
<dbReference type="Proteomes" id="UP000199321">
    <property type="component" value="Unassembled WGS sequence"/>
</dbReference>
<proteinExistence type="predicted"/>
<dbReference type="InterPro" id="IPR051648">
    <property type="entry name" value="CWI-Assembly_Regulator"/>
</dbReference>
<dbReference type="PANTHER" id="PTHR31018:SF3">
    <property type="entry name" value="RECEPTOR PROTEIN-TYROSINE KINASE"/>
    <property type="match status" value="1"/>
</dbReference>
<evidence type="ECO:0000256" key="1">
    <source>
        <dbReference type="ARBA" id="ARBA00004196"/>
    </source>
</evidence>
<sequence>MKNALKLALLLITVTLISCSTDSDNTSEASEVTVTTSNFSVTIDENPSEGQVIGTVSGTTNQGSVTFSITEQTPAGAFSIDAASGELKVADANLFEFETNPTISGTVKVANGTISENASITITLIDLGNTYEGDLILKSQQEVIDFGANNYTKVNGSLTIGDPEQAATTDIFDLSPLQGLNTISNNFWIINNPSLVSTLGLNIDHVGGELVIAVNSSLEKVEGLNNLISVYDLILSTNEQLNDLSGLSQLISVENKIIVFSCPQIPNLDWLNNLTTLGGSLDIRYCNSLTNIDGLSNLINLTNEFRFFLITHNTSLKNLDGLRNLNTHIYSLEIGNNFSLTTIEGLENIDINNTLKIHGNSALENLNGLEKITSLSNGLFINDNIALNNIQGVSNITDVQVINLHQNNSLQNLEGLNNLQSNRELSISGNSQLTDFCSLKNFFTTSGPAVYYAGYNAYNPTEQDIIDGNCSI</sequence>
<dbReference type="InterPro" id="IPR015919">
    <property type="entry name" value="Cadherin-like_sf"/>
</dbReference>
<dbReference type="InterPro" id="IPR032675">
    <property type="entry name" value="LRR_dom_sf"/>
</dbReference>
<dbReference type="EMBL" id="FNBA01000002">
    <property type="protein sequence ID" value="SDE64076.1"/>
    <property type="molecule type" value="Genomic_DNA"/>
</dbReference>
<dbReference type="AlphaFoldDB" id="A0A1G7EKX9"/>
<reference evidence="6 7" key="1">
    <citation type="submission" date="2016-10" db="EMBL/GenBank/DDBJ databases">
        <authorList>
            <person name="de Groot N.N."/>
        </authorList>
    </citation>
    <scope>NUCLEOTIDE SEQUENCE [LARGE SCALE GENOMIC DNA]</scope>
    <source>
        <strain evidence="6 7">DSM 16195</strain>
    </source>
</reference>
<dbReference type="GO" id="GO:0007156">
    <property type="term" value="P:homophilic cell adhesion via plasma membrane adhesion molecules"/>
    <property type="evidence" value="ECO:0007669"/>
    <property type="project" value="InterPro"/>
</dbReference>
<keyword evidence="7" id="KW-1185">Reference proteome</keyword>
<dbReference type="Gene3D" id="3.80.10.10">
    <property type="entry name" value="Ribonuclease Inhibitor"/>
    <property type="match status" value="1"/>
</dbReference>
<dbReference type="GO" id="GO:0005509">
    <property type="term" value="F:calcium ion binding"/>
    <property type="evidence" value="ECO:0007669"/>
    <property type="project" value="InterPro"/>
</dbReference>
<gene>
    <name evidence="6" type="ORF">SAMN05421855_10217</name>
</gene>
<dbReference type="InterPro" id="IPR002126">
    <property type="entry name" value="Cadherin-like_dom"/>
</dbReference>
<name>A0A1G7EKX9_9FLAO</name>
<dbReference type="PROSITE" id="PS50268">
    <property type="entry name" value="CADHERIN_2"/>
    <property type="match status" value="1"/>
</dbReference>
<dbReference type="GO" id="GO:0030313">
    <property type="term" value="C:cell envelope"/>
    <property type="evidence" value="ECO:0007669"/>
    <property type="project" value="UniProtKB-SubCell"/>
</dbReference>
<accession>A0A1G7EKX9</accession>
<evidence type="ECO:0000313" key="6">
    <source>
        <dbReference type="EMBL" id="SDE64076.1"/>
    </source>
</evidence>
<evidence type="ECO:0000256" key="2">
    <source>
        <dbReference type="ARBA" id="ARBA00022729"/>
    </source>
</evidence>
<dbReference type="CDD" id="cd11304">
    <property type="entry name" value="Cadherin_repeat"/>
    <property type="match status" value="1"/>
</dbReference>
<dbReference type="STRING" id="227084.SAMN05421855_10217"/>
<feature type="chain" id="PRO_5011449371" description="Cadherin domain-containing protein" evidence="4">
    <location>
        <begin position="24"/>
        <end position="472"/>
    </location>
</feature>
<dbReference type="SUPFAM" id="SSF49313">
    <property type="entry name" value="Cadherin-like"/>
    <property type="match status" value="1"/>
</dbReference>
<dbReference type="RefSeq" id="WP_139149364.1">
    <property type="nucleotide sequence ID" value="NZ_BMWO01000002.1"/>
</dbReference>
<evidence type="ECO:0000259" key="5">
    <source>
        <dbReference type="PROSITE" id="PS50268"/>
    </source>
</evidence>
<keyword evidence="3" id="KW-0325">Glycoprotein</keyword>
<comment type="subcellular location">
    <subcellularLocation>
        <location evidence="1">Cell envelope</location>
    </subcellularLocation>
</comment>
<evidence type="ECO:0000256" key="4">
    <source>
        <dbReference type="SAM" id="SignalP"/>
    </source>
</evidence>
<dbReference type="OrthoDB" id="9765957at2"/>